<sequence length="124" mass="13763">MVTRSTLNEEVREAQRILLTALEPFKAVYSIMPLQQASTFLMVAEEEGLGVGEYARKAGANPAVMTRHMLDLGELNRRHEPGLGLVYTKPNPMNRRQHQVFLTPKGVALATAVYRALAGRKSKS</sequence>
<proteinExistence type="predicted"/>
<name>A0A974ACX9_9BRAD</name>
<dbReference type="InterPro" id="IPR036388">
    <property type="entry name" value="WH-like_DNA-bd_sf"/>
</dbReference>
<comment type="caution">
    <text evidence="1">The sequence shown here is derived from an EMBL/GenBank/DDBJ whole genome shotgun (WGS) entry which is preliminary data.</text>
</comment>
<gene>
    <name evidence="1" type="ORF">HU230_19105</name>
</gene>
<dbReference type="AlphaFoldDB" id="A0A974ACX9"/>
<dbReference type="EMBL" id="JABWSX010000001">
    <property type="protein sequence ID" value="NVL07814.1"/>
    <property type="molecule type" value="Genomic_DNA"/>
</dbReference>
<dbReference type="InterPro" id="IPR036390">
    <property type="entry name" value="WH_DNA-bd_sf"/>
</dbReference>
<reference evidence="1" key="1">
    <citation type="submission" date="2020-06" db="EMBL/GenBank/DDBJ databases">
        <title>Whole Genome Sequence of Bradyrhizobium sp. Strain 66S1MB.</title>
        <authorList>
            <person name="Bromfield E."/>
            <person name="Cloutier S."/>
        </authorList>
    </citation>
    <scope>NUCLEOTIDE SEQUENCE</scope>
    <source>
        <strain evidence="1">66S1MB</strain>
    </source>
</reference>
<organism evidence="1">
    <name type="scientific">Bradyrhizobium quebecense</name>
    <dbReference type="NCBI Taxonomy" id="2748629"/>
    <lineage>
        <taxon>Bacteria</taxon>
        <taxon>Pseudomonadati</taxon>
        <taxon>Pseudomonadota</taxon>
        <taxon>Alphaproteobacteria</taxon>
        <taxon>Hyphomicrobiales</taxon>
        <taxon>Nitrobacteraceae</taxon>
        <taxon>Bradyrhizobium</taxon>
    </lineage>
</organism>
<accession>A0A974ACX9</accession>
<dbReference type="RefSeq" id="WP_176531431.1">
    <property type="nucleotide sequence ID" value="NZ_CP088022.1"/>
</dbReference>
<dbReference type="Gene3D" id="1.10.10.10">
    <property type="entry name" value="Winged helix-like DNA-binding domain superfamily/Winged helix DNA-binding domain"/>
    <property type="match status" value="1"/>
</dbReference>
<evidence type="ECO:0000313" key="1">
    <source>
        <dbReference type="EMBL" id="NVL07814.1"/>
    </source>
</evidence>
<protein>
    <submittedName>
        <fullName evidence="1">Winged helix-turn-helix transcriptional regulator</fullName>
    </submittedName>
</protein>
<dbReference type="SUPFAM" id="SSF46785">
    <property type="entry name" value="Winged helix' DNA-binding domain"/>
    <property type="match status" value="1"/>
</dbReference>